<dbReference type="Proteomes" id="UP001236663">
    <property type="component" value="Unassembled WGS sequence"/>
</dbReference>
<keyword evidence="1" id="KW-0732">Signal</keyword>
<accession>A0ABT8C6B1</accession>
<keyword evidence="4" id="KW-1185">Reference proteome</keyword>
<dbReference type="PANTHER" id="PTHR21666">
    <property type="entry name" value="PEPTIDASE-RELATED"/>
    <property type="match status" value="1"/>
</dbReference>
<protein>
    <submittedName>
        <fullName evidence="3">Peptidoglycan DD-metalloendopeptidase family protein</fullName>
    </submittedName>
</protein>
<dbReference type="InterPro" id="IPR016047">
    <property type="entry name" value="M23ase_b-sheet_dom"/>
</dbReference>
<gene>
    <name evidence="3" type="ORF">QWZ15_09305</name>
</gene>
<dbReference type="EMBL" id="JAUFQS010000007">
    <property type="protein sequence ID" value="MDN3688025.1"/>
    <property type="molecule type" value="Genomic_DNA"/>
</dbReference>
<dbReference type="Gene3D" id="2.70.70.10">
    <property type="entry name" value="Glucose Permease (Domain IIA)"/>
    <property type="match status" value="1"/>
</dbReference>
<evidence type="ECO:0000313" key="3">
    <source>
        <dbReference type="EMBL" id="MDN3688025.1"/>
    </source>
</evidence>
<dbReference type="InterPro" id="IPR050570">
    <property type="entry name" value="Cell_wall_metabolism_enzyme"/>
</dbReference>
<dbReference type="PANTHER" id="PTHR21666:SF289">
    <property type="entry name" value="L-ALA--D-GLU ENDOPEPTIDASE"/>
    <property type="match status" value="1"/>
</dbReference>
<dbReference type="RefSeq" id="WP_163384453.1">
    <property type="nucleotide sequence ID" value="NZ_JAUFQS010000007.1"/>
</dbReference>
<dbReference type="InterPro" id="IPR011055">
    <property type="entry name" value="Dup_hybrid_motif"/>
</dbReference>
<feature type="domain" description="M23ase beta-sheet core" evidence="2">
    <location>
        <begin position="87"/>
        <end position="185"/>
    </location>
</feature>
<dbReference type="Pfam" id="PF01551">
    <property type="entry name" value="Peptidase_M23"/>
    <property type="match status" value="1"/>
</dbReference>
<organism evidence="3 4">
    <name type="scientific">Cyclobacterium jeungdonense</name>
    <dbReference type="NCBI Taxonomy" id="708087"/>
    <lineage>
        <taxon>Bacteria</taxon>
        <taxon>Pseudomonadati</taxon>
        <taxon>Bacteroidota</taxon>
        <taxon>Cytophagia</taxon>
        <taxon>Cytophagales</taxon>
        <taxon>Cyclobacteriaceae</taxon>
        <taxon>Cyclobacterium</taxon>
    </lineage>
</organism>
<proteinExistence type="predicted"/>
<sequence>MSIQSDYFFPIMGENLTSENSLILDMSAGNLALQQINLMDTFAFDSFVAGILADRDKKYGIGGYGEKRSIYQRSMVFAENPYSYRNIHLGVDIWTTPGTPVFCPLDGKVHSFQDNVGFGNYGPTVILEHFWRGKRIYSLYGHLSQKDLARLKPGQIFLSGEKIGHLGQTKENGHWPPHVHFQIIYDLGNRKGDYPGVCAENEKESYLFNCPDPGLWLGKPSFLY</sequence>
<dbReference type="CDD" id="cd12797">
    <property type="entry name" value="M23_peptidase"/>
    <property type="match status" value="1"/>
</dbReference>
<evidence type="ECO:0000313" key="4">
    <source>
        <dbReference type="Proteomes" id="UP001236663"/>
    </source>
</evidence>
<name>A0ABT8C6B1_9BACT</name>
<dbReference type="SUPFAM" id="SSF51261">
    <property type="entry name" value="Duplicated hybrid motif"/>
    <property type="match status" value="1"/>
</dbReference>
<comment type="caution">
    <text evidence="3">The sequence shown here is derived from an EMBL/GenBank/DDBJ whole genome shotgun (WGS) entry which is preliminary data.</text>
</comment>
<reference evidence="4" key="1">
    <citation type="journal article" date="2019" name="Int. J. Syst. Evol. Microbiol.">
        <title>The Global Catalogue of Microorganisms (GCM) 10K type strain sequencing project: providing services to taxonomists for standard genome sequencing and annotation.</title>
        <authorList>
            <consortium name="The Broad Institute Genomics Platform"/>
            <consortium name="The Broad Institute Genome Sequencing Center for Infectious Disease"/>
            <person name="Wu L."/>
            <person name="Ma J."/>
        </authorList>
    </citation>
    <scope>NUCLEOTIDE SEQUENCE [LARGE SCALE GENOMIC DNA]</scope>
    <source>
        <strain evidence="4">CECT 7706</strain>
    </source>
</reference>
<evidence type="ECO:0000256" key="1">
    <source>
        <dbReference type="ARBA" id="ARBA00022729"/>
    </source>
</evidence>
<evidence type="ECO:0000259" key="2">
    <source>
        <dbReference type="Pfam" id="PF01551"/>
    </source>
</evidence>